<proteinExistence type="predicted"/>
<evidence type="ECO:0008006" key="4">
    <source>
        <dbReference type="Google" id="ProtNLM"/>
    </source>
</evidence>
<sequence length="181" mass="21599">MKFEIPFKEEIYKEQMTLNFNTAWKENLKKNKKRLIWAIPMILIGGLIIYGENYLGFVFIGIGIHYLINFYDYNSYYKKSKTKFFDLVEAEIVGQKNANELSVWEFDENYFGYKDYKYEAKINWEAFNNNRIIERNLFLDLNVGNNSSYVLGESEIGIENFQKITEFVKNKMDKKPVHNNV</sequence>
<dbReference type="OrthoDB" id="1361843at2"/>
<name>A0A0D7VX81_9FLAO</name>
<evidence type="ECO:0000256" key="1">
    <source>
        <dbReference type="SAM" id="Phobius"/>
    </source>
</evidence>
<dbReference type="RefSeq" id="WP_044627751.1">
    <property type="nucleotide sequence ID" value="NZ_JTDV01000020.1"/>
</dbReference>
<gene>
    <name evidence="2" type="ORF">PK35_16830</name>
</gene>
<dbReference type="Proteomes" id="UP000032361">
    <property type="component" value="Unassembled WGS sequence"/>
</dbReference>
<feature type="transmembrane region" description="Helical" evidence="1">
    <location>
        <begin position="35"/>
        <end position="51"/>
    </location>
</feature>
<keyword evidence="1" id="KW-1133">Transmembrane helix</keyword>
<dbReference type="AlphaFoldDB" id="A0A0D7VX81"/>
<dbReference type="EMBL" id="JTDV01000020">
    <property type="protein sequence ID" value="KJD31053.1"/>
    <property type="molecule type" value="Genomic_DNA"/>
</dbReference>
<protein>
    <recommendedName>
        <fullName evidence="4">YcxB-like protein domain-containing protein</fullName>
    </recommendedName>
</protein>
<evidence type="ECO:0000313" key="3">
    <source>
        <dbReference type="Proteomes" id="UP000032361"/>
    </source>
</evidence>
<comment type="caution">
    <text evidence="2">The sequence shown here is derived from an EMBL/GenBank/DDBJ whole genome shotgun (WGS) entry which is preliminary data.</text>
</comment>
<evidence type="ECO:0000313" key="2">
    <source>
        <dbReference type="EMBL" id="KJD31053.1"/>
    </source>
</evidence>
<keyword evidence="3" id="KW-1185">Reference proteome</keyword>
<dbReference type="PATRIC" id="fig|1382798.3.peg.2374"/>
<keyword evidence="1" id="KW-0472">Membrane</keyword>
<keyword evidence="1" id="KW-0812">Transmembrane</keyword>
<organism evidence="2 3">
    <name type="scientific">Neotamlana nanhaiensis</name>
    <dbReference type="NCBI Taxonomy" id="1382798"/>
    <lineage>
        <taxon>Bacteria</taxon>
        <taxon>Pseudomonadati</taxon>
        <taxon>Bacteroidota</taxon>
        <taxon>Flavobacteriia</taxon>
        <taxon>Flavobacteriales</taxon>
        <taxon>Flavobacteriaceae</taxon>
        <taxon>Neotamlana</taxon>
    </lineage>
</organism>
<feature type="transmembrane region" description="Helical" evidence="1">
    <location>
        <begin position="57"/>
        <end position="73"/>
    </location>
</feature>
<accession>A0A0D7VX81</accession>
<reference evidence="2 3" key="1">
    <citation type="journal article" date="2015" name="Antonie Van Leeuwenhoek">
        <title>Tamlana nanhaiensis sp. nov., isolated from surface seawater collected from the South China Sea.</title>
        <authorList>
            <person name="Liu X."/>
            <person name="Lai Q."/>
            <person name="Du Y."/>
            <person name="Li G."/>
            <person name="Sun F."/>
            <person name="Shao Z."/>
        </authorList>
    </citation>
    <scope>NUCLEOTIDE SEQUENCE [LARGE SCALE GENOMIC DNA]</scope>
    <source>
        <strain evidence="2 3">FHC16</strain>
    </source>
</reference>